<dbReference type="RefSeq" id="WP_405337249.1">
    <property type="nucleotide sequence ID" value="NZ_JBANFI010000002.1"/>
</dbReference>
<dbReference type="InterPro" id="IPR003812">
    <property type="entry name" value="Fido"/>
</dbReference>
<dbReference type="EMBL" id="JBANFI010000002">
    <property type="protein sequence ID" value="MFK7160097.1"/>
    <property type="molecule type" value="Genomic_DNA"/>
</dbReference>
<keyword evidence="3" id="KW-1185">Reference proteome</keyword>
<sequence length="287" mass="32485">MPFLAGLDEDLEQHLLTGIKELWTYHSTAIEGNSLTLQEVHFVMIERVAVSGKPLKDHNEVVGHAKAIDLLIEMASKEHCHIGVDDIFLLHKAVQTEPVFDIMKPIGGWKTEPNGRYAYNKEKRMVFHSYTEPGDVRLLMDEWIEALNESIPQSDQVNSIELIDRYAFLHAGLTSIHPFFDGNGRMARLLCNIPLLRAGLLPLVISSENRVGYLKALQEYSENTPVPDRTTGVWPAGDYAMDALKACCQQEYAVTLDLMDQIQAEQKKRDLWRQERAASSRSNDPSQ</sequence>
<proteinExistence type="predicted"/>
<organism evidence="2 3">
    <name type="scientific">Marinospirillum alkalitolerans</name>
    <dbReference type="NCBI Taxonomy" id="3123374"/>
    <lineage>
        <taxon>Bacteria</taxon>
        <taxon>Pseudomonadati</taxon>
        <taxon>Pseudomonadota</taxon>
        <taxon>Gammaproteobacteria</taxon>
        <taxon>Oceanospirillales</taxon>
        <taxon>Oceanospirillaceae</taxon>
        <taxon>Marinospirillum</taxon>
    </lineage>
</organism>
<comment type="caution">
    <text evidence="2">The sequence shown here is derived from an EMBL/GenBank/DDBJ whole genome shotgun (WGS) entry which is preliminary data.</text>
</comment>
<dbReference type="SUPFAM" id="SSF140931">
    <property type="entry name" value="Fic-like"/>
    <property type="match status" value="1"/>
</dbReference>
<dbReference type="PROSITE" id="PS51459">
    <property type="entry name" value="FIDO"/>
    <property type="match status" value="1"/>
</dbReference>
<protein>
    <submittedName>
        <fullName evidence="2">Fic family protein</fullName>
    </submittedName>
</protein>
<accession>A0ABW8PV05</accession>
<dbReference type="Gene3D" id="1.10.3290.10">
    <property type="entry name" value="Fido-like domain"/>
    <property type="match status" value="1"/>
</dbReference>
<gene>
    <name evidence="2" type="ORF">V6U78_03490</name>
</gene>
<feature type="domain" description="Fido" evidence="1">
    <location>
        <begin position="82"/>
        <end position="242"/>
    </location>
</feature>
<reference evidence="2 3" key="1">
    <citation type="submission" date="2024-02" db="EMBL/GenBank/DDBJ databases">
        <title>Marinospirillum sp. MEB 164 isolated from Lonar lake sediment.</title>
        <authorList>
            <person name="Joshi A."/>
            <person name="Thite S."/>
        </authorList>
    </citation>
    <scope>NUCLEOTIDE SEQUENCE [LARGE SCALE GENOMIC DNA]</scope>
    <source>
        <strain evidence="2 3">MEB164</strain>
    </source>
</reference>
<dbReference type="Pfam" id="PF02661">
    <property type="entry name" value="Fic"/>
    <property type="match status" value="1"/>
</dbReference>
<dbReference type="Proteomes" id="UP001621714">
    <property type="component" value="Unassembled WGS sequence"/>
</dbReference>
<dbReference type="PANTHER" id="PTHR13504">
    <property type="entry name" value="FIDO DOMAIN-CONTAINING PROTEIN DDB_G0283145"/>
    <property type="match status" value="1"/>
</dbReference>
<dbReference type="InterPro" id="IPR040198">
    <property type="entry name" value="Fido_containing"/>
</dbReference>
<name>A0ABW8PV05_9GAMM</name>
<evidence type="ECO:0000259" key="1">
    <source>
        <dbReference type="PROSITE" id="PS51459"/>
    </source>
</evidence>
<evidence type="ECO:0000313" key="2">
    <source>
        <dbReference type="EMBL" id="MFK7160097.1"/>
    </source>
</evidence>
<dbReference type="PANTHER" id="PTHR13504:SF38">
    <property type="entry name" value="FIDO DOMAIN-CONTAINING PROTEIN"/>
    <property type="match status" value="1"/>
</dbReference>
<evidence type="ECO:0000313" key="3">
    <source>
        <dbReference type="Proteomes" id="UP001621714"/>
    </source>
</evidence>
<dbReference type="InterPro" id="IPR036597">
    <property type="entry name" value="Fido-like_dom_sf"/>
</dbReference>